<sequence length="255" mass="28713">MTNLILAELYKLKRNRSFWGITVIVTGVSLLLHYLVMIDWWIMDNTNFMQVGLGKLNALSPFITLLFFNLIVSTLAGFYIAVDFSPSSVIKNQVMSGNKRSHIFLAKFLVFSLGAVLITIFIPLIIGLLMVLLLGHGDILNSVGLLYLARSFGLFLLPFLSYIALIMLFAVVTEDSGKTIIFSILFTIIIFVVEKLPMSSVVEFLYKYSIFQQFSDVFTPIMTKGQMLTALIVGTVSLIFIVFCGIFIFNRKEIK</sequence>
<comment type="caution">
    <text evidence="2">The sequence shown here is derived from an EMBL/GenBank/DDBJ whole genome shotgun (WGS) entry which is preliminary data.</text>
</comment>
<dbReference type="PANTHER" id="PTHR37305:SF1">
    <property type="entry name" value="MEMBRANE PROTEIN"/>
    <property type="match status" value="1"/>
</dbReference>
<feature type="transmembrane region" description="Helical" evidence="1">
    <location>
        <begin position="179"/>
        <end position="198"/>
    </location>
</feature>
<feature type="transmembrane region" description="Helical" evidence="1">
    <location>
        <begin position="62"/>
        <end position="82"/>
    </location>
</feature>
<protein>
    <submittedName>
        <fullName evidence="2">ABC transporter permease</fullName>
    </submittedName>
</protein>
<name>A0ABT2WCA0_9BACI</name>
<organism evidence="2 3">
    <name type="scientific">Pallidibacillus thermolactis</name>
    <dbReference type="NCBI Taxonomy" id="251051"/>
    <lineage>
        <taxon>Bacteria</taxon>
        <taxon>Bacillati</taxon>
        <taxon>Bacillota</taxon>
        <taxon>Bacilli</taxon>
        <taxon>Bacillales</taxon>
        <taxon>Bacillaceae</taxon>
        <taxon>Pallidibacillus</taxon>
    </lineage>
</organism>
<feature type="transmembrane region" description="Helical" evidence="1">
    <location>
        <begin position="18"/>
        <end position="42"/>
    </location>
</feature>
<keyword evidence="1" id="KW-1133">Transmembrane helix</keyword>
<evidence type="ECO:0000256" key="1">
    <source>
        <dbReference type="SAM" id="Phobius"/>
    </source>
</evidence>
<gene>
    <name evidence="2" type="ORF">OEV82_02365</name>
</gene>
<keyword evidence="1" id="KW-0812">Transmembrane</keyword>
<dbReference type="PANTHER" id="PTHR37305">
    <property type="entry name" value="INTEGRAL MEMBRANE PROTEIN-RELATED"/>
    <property type="match status" value="1"/>
</dbReference>
<feature type="transmembrane region" description="Helical" evidence="1">
    <location>
        <begin position="152"/>
        <end position="172"/>
    </location>
</feature>
<accession>A0ABT2WCA0</accession>
<feature type="transmembrane region" description="Helical" evidence="1">
    <location>
        <begin position="227"/>
        <end position="249"/>
    </location>
</feature>
<dbReference type="RefSeq" id="WP_173662333.1">
    <property type="nucleotide sequence ID" value="NZ_JAOUSE010000004.1"/>
</dbReference>
<proteinExistence type="predicted"/>
<evidence type="ECO:0000313" key="2">
    <source>
        <dbReference type="EMBL" id="MCU9593299.1"/>
    </source>
</evidence>
<feature type="transmembrane region" description="Helical" evidence="1">
    <location>
        <begin position="103"/>
        <end position="132"/>
    </location>
</feature>
<keyword evidence="1" id="KW-0472">Membrane</keyword>
<keyword evidence="3" id="KW-1185">Reference proteome</keyword>
<dbReference type="EMBL" id="JAOUSE010000004">
    <property type="protein sequence ID" value="MCU9593299.1"/>
    <property type="molecule type" value="Genomic_DNA"/>
</dbReference>
<dbReference type="Proteomes" id="UP001208656">
    <property type="component" value="Unassembled WGS sequence"/>
</dbReference>
<evidence type="ECO:0000313" key="3">
    <source>
        <dbReference type="Proteomes" id="UP001208656"/>
    </source>
</evidence>
<reference evidence="2 3" key="1">
    <citation type="submission" date="2022-10" db="EMBL/GenBank/DDBJ databases">
        <title>Description of Fervidibacillus gen. nov. in the family Fervidibacillaceae fam. nov. with two species, Fervidibacillus albus sp. nov., and Fervidibacillus halotolerans sp. nov., isolated from tidal flat sediments.</title>
        <authorList>
            <person name="Kwon K.K."/>
            <person name="Yang S.-H."/>
        </authorList>
    </citation>
    <scope>NUCLEOTIDE SEQUENCE [LARGE SCALE GENOMIC DNA]</scope>
    <source>
        <strain evidence="2 3">DSM 23332</strain>
    </source>
</reference>